<evidence type="ECO:0000313" key="2">
    <source>
        <dbReference type="EMBL" id="GMR33707.1"/>
    </source>
</evidence>
<feature type="non-terminal residue" evidence="2">
    <location>
        <position position="1"/>
    </location>
</feature>
<proteinExistence type="predicted"/>
<organism evidence="2 3">
    <name type="scientific">Pristionchus mayeri</name>
    <dbReference type="NCBI Taxonomy" id="1317129"/>
    <lineage>
        <taxon>Eukaryota</taxon>
        <taxon>Metazoa</taxon>
        <taxon>Ecdysozoa</taxon>
        <taxon>Nematoda</taxon>
        <taxon>Chromadorea</taxon>
        <taxon>Rhabditida</taxon>
        <taxon>Rhabditina</taxon>
        <taxon>Diplogasteromorpha</taxon>
        <taxon>Diplogasteroidea</taxon>
        <taxon>Neodiplogasteridae</taxon>
        <taxon>Pristionchus</taxon>
    </lineage>
</organism>
<reference evidence="3" key="1">
    <citation type="submission" date="2022-10" db="EMBL/GenBank/DDBJ databases">
        <title>Genome assembly of Pristionchus species.</title>
        <authorList>
            <person name="Yoshida K."/>
            <person name="Sommer R.J."/>
        </authorList>
    </citation>
    <scope>NUCLEOTIDE SEQUENCE [LARGE SCALE GENOMIC DNA]</scope>
    <source>
        <strain evidence="3">RS5460</strain>
    </source>
</reference>
<keyword evidence="3" id="KW-1185">Reference proteome</keyword>
<evidence type="ECO:0000313" key="3">
    <source>
        <dbReference type="Proteomes" id="UP001328107"/>
    </source>
</evidence>
<accession>A0AAN5C8E1</accession>
<evidence type="ECO:0000256" key="1">
    <source>
        <dbReference type="SAM" id="MobiDB-lite"/>
    </source>
</evidence>
<dbReference type="AlphaFoldDB" id="A0AAN5C8E1"/>
<dbReference type="Proteomes" id="UP001328107">
    <property type="component" value="Unassembled WGS sequence"/>
</dbReference>
<comment type="caution">
    <text evidence="2">The sequence shown here is derived from an EMBL/GenBank/DDBJ whole genome shotgun (WGS) entry which is preliminary data.</text>
</comment>
<feature type="region of interest" description="Disordered" evidence="1">
    <location>
        <begin position="57"/>
        <end position="83"/>
    </location>
</feature>
<gene>
    <name evidence="2" type="ORF">PMAYCL1PPCAC_03902</name>
</gene>
<protein>
    <submittedName>
        <fullName evidence="2">Uncharacterized protein</fullName>
    </submittedName>
</protein>
<dbReference type="EMBL" id="BTRK01000001">
    <property type="protein sequence ID" value="GMR33707.1"/>
    <property type="molecule type" value="Genomic_DNA"/>
</dbReference>
<feature type="non-terminal residue" evidence="2">
    <location>
        <position position="83"/>
    </location>
</feature>
<sequence>VIKDQEETYFHFDFSPLSARELCEEALDEGVRLFTDLNLVSDARALHARGHVDGVAEEAVSGRRQSDNSRRDAAAVEADSQRK</sequence>
<name>A0AAN5C8E1_9BILA</name>